<reference evidence="3" key="1">
    <citation type="journal article" date="2017" name="Genome Announc.">
        <title>Draft Genome Sequence of Terrimicrobium sacchariphilum NM-5T, a Facultative Anaerobic Soil Bacterium of the Class Spartobacteria.</title>
        <authorList>
            <person name="Qiu Y.L."/>
            <person name="Tourlousse D.M."/>
            <person name="Matsuura N."/>
            <person name="Ohashi A."/>
            <person name="Sekiguchi Y."/>
        </authorList>
    </citation>
    <scope>NUCLEOTIDE SEQUENCE [LARGE SCALE GENOMIC DNA]</scope>
    <source>
        <strain evidence="3">NM-5</strain>
    </source>
</reference>
<feature type="transmembrane region" description="Helical" evidence="1">
    <location>
        <begin position="45"/>
        <end position="62"/>
    </location>
</feature>
<feature type="transmembrane region" description="Helical" evidence="1">
    <location>
        <begin position="82"/>
        <end position="102"/>
    </location>
</feature>
<keyword evidence="1" id="KW-0812">Transmembrane</keyword>
<dbReference type="EMBL" id="BDCO01000002">
    <property type="protein sequence ID" value="GAT32476.1"/>
    <property type="molecule type" value="Genomic_DNA"/>
</dbReference>
<comment type="caution">
    <text evidence="2">The sequence shown here is derived from an EMBL/GenBank/DDBJ whole genome shotgun (WGS) entry which is preliminary data.</text>
</comment>
<accession>A0A146G711</accession>
<gene>
    <name evidence="2" type="ORF">TSACC_2875</name>
</gene>
<keyword evidence="1" id="KW-1133">Transmembrane helix</keyword>
<dbReference type="Proteomes" id="UP000076023">
    <property type="component" value="Unassembled WGS sequence"/>
</dbReference>
<keyword evidence="1" id="KW-0472">Membrane</keyword>
<name>A0A146G711_TERSA</name>
<evidence type="ECO:0000313" key="2">
    <source>
        <dbReference type="EMBL" id="GAT32476.1"/>
    </source>
</evidence>
<sequence>MSDMGYRVVGAGLALLGAGVAYVYAYLPWQAAQHQAPEVGGASKVLFLAPTALIFGLLLLIFGERFRRAIQETRHGRQRLTVVGWIVVGVCIVGGIAANEWLKAALKALGYS</sequence>
<dbReference type="RefSeq" id="WP_075078307.1">
    <property type="nucleotide sequence ID" value="NZ_BDCO01000002.1"/>
</dbReference>
<dbReference type="InParanoid" id="A0A146G711"/>
<evidence type="ECO:0000313" key="3">
    <source>
        <dbReference type="Proteomes" id="UP000076023"/>
    </source>
</evidence>
<organism evidence="2 3">
    <name type="scientific">Terrimicrobium sacchariphilum</name>
    <dbReference type="NCBI Taxonomy" id="690879"/>
    <lineage>
        <taxon>Bacteria</taxon>
        <taxon>Pseudomonadati</taxon>
        <taxon>Verrucomicrobiota</taxon>
        <taxon>Terrimicrobiia</taxon>
        <taxon>Terrimicrobiales</taxon>
        <taxon>Terrimicrobiaceae</taxon>
        <taxon>Terrimicrobium</taxon>
    </lineage>
</organism>
<proteinExistence type="predicted"/>
<dbReference type="AlphaFoldDB" id="A0A146G711"/>
<protein>
    <submittedName>
        <fullName evidence="2">Uncharacterized protein</fullName>
    </submittedName>
</protein>
<evidence type="ECO:0000256" key="1">
    <source>
        <dbReference type="SAM" id="Phobius"/>
    </source>
</evidence>
<keyword evidence="3" id="KW-1185">Reference proteome</keyword>